<dbReference type="AlphaFoldDB" id="A0A8J4VNA3"/>
<keyword evidence="4" id="KW-1185">Reference proteome</keyword>
<accession>A0A8J4VNA3</accession>
<comment type="caution">
    <text evidence="3">The sequence shown here is derived from an EMBL/GenBank/DDBJ whole genome shotgun (WGS) entry which is preliminary data.</text>
</comment>
<protein>
    <submittedName>
        <fullName evidence="3">Uncharacterized protein</fullName>
    </submittedName>
</protein>
<keyword evidence="2" id="KW-0472">Membrane</keyword>
<dbReference type="Proteomes" id="UP000737018">
    <property type="component" value="Unassembled WGS sequence"/>
</dbReference>
<evidence type="ECO:0000256" key="1">
    <source>
        <dbReference type="SAM" id="MobiDB-lite"/>
    </source>
</evidence>
<dbReference type="PANTHER" id="PTHR42938:SF7">
    <property type="entry name" value="ERYTHRONATE-4-PHOSPHATE DEHYDROGENASE FAMILY PROTEIN"/>
    <property type="match status" value="1"/>
</dbReference>
<gene>
    <name evidence="3" type="ORF">CMV_012382</name>
</gene>
<evidence type="ECO:0000313" key="4">
    <source>
        <dbReference type="Proteomes" id="UP000737018"/>
    </source>
</evidence>
<feature type="region of interest" description="Disordered" evidence="1">
    <location>
        <begin position="1"/>
        <end position="21"/>
    </location>
</feature>
<feature type="transmembrane region" description="Helical" evidence="2">
    <location>
        <begin position="42"/>
        <end position="62"/>
    </location>
</feature>
<proteinExistence type="predicted"/>
<name>A0A8J4VNA3_9ROSI</name>
<evidence type="ECO:0000313" key="3">
    <source>
        <dbReference type="EMBL" id="KAF3963207.1"/>
    </source>
</evidence>
<keyword evidence="2" id="KW-1133">Transmembrane helix</keyword>
<keyword evidence="2" id="KW-0812">Transmembrane</keyword>
<reference evidence="3" key="1">
    <citation type="submission" date="2020-03" db="EMBL/GenBank/DDBJ databases">
        <title>Castanea mollissima Vanexum genome sequencing.</title>
        <authorList>
            <person name="Staton M."/>
        </authorList>
    </citation>
    <scope>NUCLEOTIDE SEQUENCE</scope>
    <source>
        <tissue evidence="3">Leaf</tissue>
    </source>
</reference>
<dbReference type="GO" id="GO:0004617">
    <property type="term" value="F:phosphoglycerate dehydrogenase activity"/>
    <property type="evidence" value="ECO:0007669"/>
    <property type="project" value="TreeGrafter"/>
</dbReference>
<dbReference type="EMBL" id="JRKL02001578">
    <property type="protein sequence ID" value="KAF3963207.1"/>
    <property type="molecule type" value="Genomic_DNA"/>
</dbReference>
<sequence length="84" mass="9283">MQMSEFPNYKPENEDYSNPYTGTAYFEDEDGELSWFNAGVRVGVGIGLSICLGIGIGVGLLVRTYQGTTSNFRSCQYGGLWILQ</sequence>
<dbReference type="PANTHER" id="PTHR42938">
    <property type="entry name" value="FORMATE DEHYDROGENASE 1"/>
    <property type="match status" value="1"/>
</dbReference>
<organism evidence="3 4">
    <name type="scientific">Castanea mollissima</name>
    <name type="common">Chinese chestnut</name>
    <dbReference type="NCBI Taxonomy" id="60419"/>
    <lineage>
        <taxon>Eukaryota</taxon>
        <taxon>Viridiplantae</taxon>
        <taxon>Streptophyta</taxon>
        <taxon>Embryophyta</taxon>
        <taxon>Tracheophyta</taxon>
        <taxon>Spermatophyta</taxon>
        <taxon>Magnoliopsida</taxon>
        <taxon>eudicotyledons</taxon>
        <taxon>Gunneridae</taxon>
        <taxon>Pentapetalae</taxon>
        <taxon>rosids</taxon>
        <taxon>fabids</taxon>
        <taxon>Fagales</taxon>
        <taxon>Fagaceae</taxon>
        <taxon>Castanea</taxon>
    </lineage>
</organism>
<evidence type="ECO:0000256" key="2">
    <source>
        <dbReference type="SAM" id="Phobius"/>
    </source>
</evidence>
<dbReference type="OrthoDB" id="2016101at2759"/>